<dbReference type="Pfam" id="PF01568">
    <property type="entry name" value="Molydop_binding"/>
    <property type="match status" value="1"/>
</dbReference>
<dbReference type="Gene3D" id="3.40.228.10">
    <property type="entry name" value="Dimethylsulfoxide Reductase, domain 2"/>
    <property type="match status" value="2"/>
</dbReference>
<dbReference type="PANTHER" id="PTHR43742">
    <property type="entry name" value="TRIMETHYLAMINE-N-OXIDE REDUCTASE"/>
    <property type="match status" value="1"/>
</dbReference>
<evidence type="ECO:0000256" key="4">
    <source>
        <dbReference type="ARBA" id="ARBA00022505"/>
    </source>
</evidence>
<evidence type="ECO:0000256" key="3">
    <source>
        <dbReference type="ARBA" id="ARBA00022485"/>
    </source>
</evidence>
<dbReference type="InterPro" id="IPR009010">
    <property type="entry name" value="Asp_de-COase-like_dom_sf"/>
</dbReference>
<keyword evidence="3" id="KW-0004">4Fe-4S</keyword>
<proteinExistence type="inferred from homology"/>
<dbReference type="GO" id="GO:0016491">
    <property type="term" value="F:oxidoreductase activity"/>
    <property type="evidence" value="ECO:0007669"/>
    <property type="project" value="UniProtKB-KW"/>
</dbReference>
<dbReference type="SUPFAM" id="SSF50692">
    <property type="entry name" value="ADC-like"/>
    <property type="match status" value="1"/>
</dbReference>
<evidence type="ECO:0000256" key="8">
    <source>
        <dbReference type="ARBA" id="ARBA00023004"/>
    </source>
</evidence>
<dbReference type="Proteomes" id="UP000182975">
    <property type="component" value="Unassembled WGS sequence"/>
</dbReference>
<keyword evidence="7" id="KW-0560">Oxidoreductase</keyword>
<evidence type="ECO:0000256" key="6">
    <source>
        <dbReference type="ARBA" id="ARBA00022729"/>
    </source>
</evidence>
<evidence type="ECO:0000256" key="1">
    <source>
        <dbReference type="ARBA" id="ARBA00001942"/>
    </source>
</evidence>
<dbReference type="Gene3D" id="3.40.50.740">
    <property type="match status" value="2"/>
</dbReference>
<evidence type="ECO:0000256" key="9">
    <source>
        <dbReference type="ARBA" id="ARBA00023014"/>
    </source>
</evidence>
<dbReference type="EMBL" id="FOEC01000002">
    <property type="protein sequence ID" value="SEO53579.1"/>
    <property type="molecule type" value="Genomic_DNA"/>
</dbReference>
<evidence type="ECO:0000259" key="10">
    <source>
        <dbReference type="PROSITE" id="PS51669"/>
    </source>
</evidence>
<evidence type="ECO:0000313" key="12">
    <source>
        <dbReference type="Proteomes" id="UP000182975"/>
    </source>
</evidence>
<dbReference type="InterPro" id="IPR006655">
    <property type="entry name" value="Mopterin_OxRdtase_prok_CS"/>
</dbReference>
<keyword evidence="6" id="KW-0732">Signal</keyword>
<comment type="cofactor">
    <cofactor evidence="1">
        <name>Mo-bis(molybdopterin guanine dinucleotide)</name>
        <dbReference type="ChEBI" id="CHEBI:60539"/>
    </cofactor>
</comment>
<dbReference type="PROSITE" id="PS51318">
    <property type="entry name" value="TAT"/>
    <property type="match status" value="1"/>
</dbReference>
<sequence length="904" mass="101380">MGETKITRRGFCKSAVALGAVAGLGISLKDSLVEADPAKAATSGEEKIYKTSCRACIASCAVLAHVRDGRVVRIEGNPESPMSQGGVCAKGMAGIQALYHPNRNKYPMRRVGERGKNTWERISWDEALTEVATKINEVSDKYGSEAISVSTGGGGNPHFSNIKRFGEAINTPNVWEPGCSQCYLPRMGASLLAYGAGKPNNLSFSDSNGWDYYFTDSKVTSLVLWGTDPSNSSAATGGRALAELRNRPQGLKTVVVDPRYTLDAAKADVWLPIRPGTDIALFLAWTRWILENEKYDKDFCTTWTNMPYLINPNTRLTLKATEAGLDGTDKDYVIWNPAINAPEVVQFPMAEGVQPALFGTYEVNGMKCSTAGQLLKENCEEWTLEKAAEICWLDAKMIEKALEIYTDPNGQSSLMQGVYADQTGQTQANALAALTLEFLMGNVEKPGTMLQKFPNAPVKDQLGNTPRLLTQDKVMKRCGYTEYKGLICWDMAHIPSVFKAMKDGDPYQIHMWIERSGNKHVVLGNSTCLDDIVPNLDYIVHVYMYPTAFSVLCADLILPCTEWLETNLPIPQLNTVVMRQAVTHLYETVEEGIIWTQIVQKCAELGNTHCPKAFDANECMTTPFYKNEYEKQKQHLFKLADKMTWEEACEKGVFEWCTADEYRTYYTYLKTDESTGKPKGFGTPSKKIEVYCESNTILGRTGYPWAHCKEAEHLELPAASQDYEPMPIYHEPAESPLTDTEYPLVITEGRLPMYHHGTLRNIPYLREIYPVPEMWINPKDAEKYGITDNEWVNIESRRGKTHGKARVTTAIPEGVLYQERFWLPELLDSDDPAQAYRACNINVLTKNDPPYDPVYGSYILRGFQVKVSPSNDEILKSIWSEPEQFEPWMPEFSDTTEDVFDYGA</sequence>
<organism evidence="11 12">
    <name type="scientific">Denitrobacterium detoxificans</name>
    <dbReference type="NCBI Taxonomy" id="79604"/>
    <lineage>
        <taxon>Bacteria</taxon>
        <taxon>Bacillati</taxon>
        <taxon>Actinomycetota</taxon>
        <taxon>Coriobacteriia</taxon>
        <taxon>Eggerthellales</taxon>
        <taxon>Eggerthellaceae</taxon>
        <taxon>Denitrobacterium</taxon>
    </lineage>
</organism>
<dbReference type="Pfam" id="PF04879">
    <property type="entry name" value="Molybdop_Fe4S4"/>
    <property type="match status" value="1"/>
</dbReference>
<accession>A0A172RZS5</accession>
<dbReference type="InterPro" id="IPR050612">
    <property type="entry name" value="Prok_Mopterin_Oxidored"/>
</dbReference>
<keyword evidence="4" id="KW-0500">Molybdenum</keyword>
<protein>
    <submittedName>
        <fullName evidence="11">Anaerobic selenocysteine-containing dehydrogenase</fullName>
    </submittedName>
</protein>
<evidence type="ECO:0000256" key="7">
    <source>
        <dbReference type="ARBA" id="ARBA00023002"/>
    </source>
</evidence>
<dbReference type="OrthoDB" id="3169095at2"/>
<dbReference type="PROSITE" id="PS51669">
    <property type="entry name" value="4FE4S_MOW_BIS_MGD"/>
    <property type="match status" value="1"/>
</dbReference>
<keyword evidence="5" id="KW-0479">Metal-binding</keyword>
<dbReference type="InterPro" id="IPR006656">
    <property type="entry name" value="Mopterin_OxRdtase"/>
</dbReference>
<dbReference type="InterPro" id="IPR006311">
    <property type="entry name" value="TAT_signal"/>
</dbReference>
<dbReference type="GO" id="GO:0051539">
    <property type="term" value="F:4 iron, 4 sulfur cluster binding"/>
    <property type="evidence" value="ECO:0007669"/>
    <property type="project" value="UniProtKB-KW"/>
</dbReference>
<reference evidence="12" key="1">
    <citation type="submission" date="2016-10" db="EMBL/GenBank/DDBJ databases">
        <authorList>
            <person name="Varghese N."/>
        </authorList>
    </citation>
    <scope>NUCLEOTIDE SEQUENCE [LARGE SCALE GENOMIC DNA]</scope>
    <source>
        <strain evidence="12">DSM 21843</strain>
    </source>
</reference>
<dbReference type="PANTHER" id="PTHR43742:SF9">
    <property type="entry name" value="TETRATHIONATE REDUCTASE SUBUNIT A"/>
    <property type="match status" value="1"/>
</dbReference>
<dbReference type="Pfam" id="PF00384">
    <property type="entry name" value="Molybdopterin"/>
    <property type="match status" value="1"/>
</dbReference>
<dbReference type="Gene3D" id="2.20.25.90">
    <property type="entry name" value="ADC-like domains"/>
    <property type="match status" value="1"/>
</dbReference>
<dbReference type="Gene3D" id="2.40.40.20">
    <property type="match status" value="1"/>
</dbReference>
<gene>
    <name evidence="11" type="ORF">SAMN02910314_00487</name>
</gene>
<dbReference type="InterPro" id="IPR006963">
    <property type="entry name" value="Mopterin_OxRdtase_4Fe-4S_dom"/>
</dbReference>
<dbReference type="GO" id="GO:0046872">
    <property type="term" value="F:metal ion binding"/>
    <property type="evidence" value="ECO:0007669"/>
    <property type="project" value="UniProtKB-KW"/>
</dbReference>
<feature type="domain" description="4Fe-4S Mo/W bis-MGD-type" evidence="10">
    <location>
        <begin position="46"/>
        <end position="102"/>
    </location>
</feature>
<dbReference type="PATRIC" id="fig|79604.3.peg.1673"/>
<dbReference type="SUPFAM" id="SSF53706">
    <property type="entry name" value="Formate dehydrogenase/DMSO reductase, domains 1-3"/>
    <property type="match status" value="1"/>
</dbReference>
<dbReference type="SMART" id="SM00926">
    <property type="entry name" value="Molybdop_Fe4S4"/>
    <property type="match status" value="1"/>
</dbReference>
<dbReference type="PROSITE" id="PS00932">
    <property type="entry name" value="MOLYBDOPTERIN_PROK_3"/>
    <property type="match status" value="1"/>
</dbReference>
<evidence type="ECO:0000256" key="2">
    <source>
        <dbReference type="ARBA" id="ARBA00010312"/>
    </source>
</evidence>
<dbReference type="STRING" id="79604.AAY81_08345"/>
<evidence type="ECO:0000256" key="5">
    <source>
        <dbReference type="ARBA" id="ARBA00022723"/>
    </source>
</evidence>
<dbReference type="AlphaFoldDB" id="A0A172RZS5"/>
<dbReference type="GO" id="GO:0043546">
    <property type="term" value="F:molybdopterin cofactor binding"/>
    <property type="evidence" value="ECO:0007669"/>
    <property type="project" value="InterPro"/>
</dbReference>
<dbReference type="RefSeq" id="WP_066663859.1">
    <property type="nucleotide sequence ID" value="NZ_CP011402.1"/>
</dbReference>
<evidence type="ECO:0000313" key="11">
    <source>
        <dbReference type="EMBL" id="SEO53579.1"/>
    </source>
</evidence>
<name>A0A172RZS5_9ACTN</name>
<keyword evidence="9" id="KW-0411">Iron-sulfur</keyword>
<comment type="similarity">
    <text evidence="2">Belongs to the prokaryotic molybdopterin-containing oxidoreductase family.</text>
</comment>
<keyword evidence="8" id="KW-0408">Iron</keyword>
<keyword evidence="12" id="KW-1185">Reference proteome</keyword>
<dbReference type="KEGG" id="ddt:AAY81_08345"/>
<dbReference type="InterPro" id="IPR006657">
    <property type="entry name" value="MoPterin_dinucl-bd_dom"/>
</dbReference>